<evidence type="ECO:0000256" key="4">
    <source>
        <dbReference type="ARBA" id="ARBA00023315"/>
    </source>
</evidence>
<evidence type="ECO:0000256" key="2">
    <source>
        <dbReference type="ARBA" id="ARBA00022679"/>
    </source>
</evidence>
<dbReference type="GO" id="GO:0016746">
    <property type="term" value="F:acyltransferase activity"/>
    <property type="evidence" value="ECO:0007669"/>
    <property type="project" value="UniProtKB-KW"/>
</dbReference>
<sequence length="198" mass="22513">MRQRVWLYIESDYYRWTGILRNKGEGKFFHLRILLFALFGRVPGFTYSFWFRMANAKGILGIIGRWKHYKNKIRYGCEVIYSTQIGYGLYLSHPFAITINASAVIGDNCYINKGLNIGSKNLNAAIIGNNVYIGPNVCIIENVHIGDNVTIGAGAVVVKDIPNNATVAGNPARIISYKDHSDLRNKVWNCEWNKYNKE</sequence>
<dbReference type="CDD" id="cd03354">
    <property type="entry name" value="LbH_SAT"/>
    <property type="match status" value="1"/>
</dbReference>
<keyword evidence="3" id="KW-0677">Repeat</keyword>
<evidence type="ECO:0000313" key="5">
    <source>
        <dbReference type="EMBL" id="SNR81690.1"/>
    </source>
</evidence>
<accession>A0A2K9HAF6</accession>
<dbReference type="Pfam" id="PF00132">
    <property type="entry name" value="Hexapep"/>
    <property type="match status" value="1"/>
</dbReference>
<evidence type="ECO:0000313" key="6">
    <source>
        <dbReference type="Proteomes" id="UP000198427"/>
    </source>
</evidence>
<proteinExistence type="inferred from homology"/>
<dbReference type="Proteomes" id="UP000198427">
    <property type="component" value="Unassembled WGS sequence"/>
</dbReference>
<evidence type="ECO:0000256" key="1">
    <source>
        <dbReference type="ARBA" id="ARBA00007274"/>
    </source>
</evidence>
<name>A0A2K9HAF6_9BACT</name>
<organism evidence="5 6">
    <name type="scientific">Prevotella jejuni</name>
    <dbReference type="NCBI Taxonomy" id="1177574"/>
    <lineage>
        <taxon>Bacteria</taxon>
        <taxon>Pseudomonadati</taxon>
        <taxon>Bacteroidota</taxon>
        <taxon>Bacteroidia</taxon>
        <taxon>Bacteroidales</taxon>
        <taxon>Prevotellaceae</taxon>
        <taxon>Prevotella</taxon>
    </lineage>
</organism>
<keyword evidence="2" id="KW-0808">Transferase</keyword>
<dbReference type="KEGG" id="pje:CRM71_04800"/>
<gene>
    <name evidence="5" type="ORF">SAMN06265364_11251</name>
</gene>
<protein>
    <submittedName>
        <fullName evidence="5">Serine O-acetyltransferase</fullName>
    </submittedName>
</protein>
<keyword evidence="4" id="KW-0012">Acyltransferase</keyword>
<dbReference type="Gene3D" id="2.160.10.10">
    <property type="entry name" value="Hexapeptide repeat proteins"/>
    <property type="match status" value="1"/>
</dbReference>
<dbReference type="RefSeq" id="WP_089366102.1">
    <property type="nucleotide sequence ID" value="NZ_CP023863.1"/>
</dbReference>
<dbReference type="InterPro" id="IPR045304">
    <property type="entry name" value="LbH_SAT"/>
</dbReference>
<dbReference type="OrthoDB" id="9814490at2"/>
<dbReference type="PROSITE" id="PS00101">
    <property type="entry name" value="HEXAPEP_TRANSFERASES"/>
    <property type="match status" value="1"/>
</dbReference>
<comment type="caution">
    <text evidence="5">The sequence shown here is derived from an EMBL/GenBank/DDBJ whole genome shotgun (WGS) entry which is preliminary data.</text>
</comment>
<dbReference type="PANTHER" id="PTHR42811">
    <property type="entry name" value="SERINE ACETYLTRANSFERASE"/>
    <property type="match status" value="1"/>
</dbReference>
<reference evidence="5 6" key="1">
    <citation type="submission" date="2017-06" db="EMBL/GenBank/DDBJ databases">
        <authorList>
            <person name="Varghese N."/>
            <person name="Submissions S."/>
        </authorList>
    </citation>
    <scope>NUCLEOTIDE SEQUENCE [LARGE SCALE GENOMIC DNA]</scope>
    <source>
        <strain evidence="5 6">DSM 26989</strain>
    </source>
</reference>
<dbReference type="AlphaFoldDB" id="A0A2K9HAF6"/>
<keyword evidence="6" id="KW-1185">Reference proteome</keyword>
<dbReference type="InterPro" id="IPR001451">
    <property type="entry name" value="Hexapep"/>
</dbReference>
<dbReference type="SUPFAM" id="SSF51161">
    <property type="entry name" value="Trimeric LpxA-like enzymes"/>
    <property type="match status" value="1"/>
</dbReference>
<comment type="similarity">
    <text evidence="1">Belongs to the transferase hexapeptide repeat family.</text>
</comment>
<evidence type="ECO:0000256" key="3">
    <source>
        <dbReference type="ARBA" id="ARBA00022737"/>
    </source>
</evidence>
<dbReference type="GeneID" id="94028746"/>
<dbReference type="EMBL" id="FZNZ01000012">
    <property type="protein sequence ID" value="SNR81690.1"/>
    <property type="molecule type" value="Genomic_DNA"/>
</dbReference>
<dbReference type="InterPro" id="IPR011004">
    <property type="entry name" value="Trimer_LpxA-like_sf"/>
</dbReference>
<dbReference type="InterPro" id="IPR018357">
    <property type="entry name" value="Hexapep_transf_CS"/>
</dbReference>